<dbReference type="GO" id="GO:0004808">
    <property type="term" value="F:tRNA (5-methylaminomethyl-2-thiouridylate)(34)-methyltransferase activity"/>
    <property type="evidence" value="ECO:0007669"/>
    <property type="project" value="UniProtKB-EC"/>
</dbReference>
<dbReference type="GO" id="GO:0002097">
    <property type="term" value="P:tRNA wobble base modification"/>
    <property type="evidence" value="ECO:0007669"/>
    <property type="project" value="UniProtKB-UniRule"/>
</dbReference>
<dbReference type="EMBL" id="LNYW01000030">
    <property type="protein sequence ID" value="KTD62726.1"/>
    <property type="molecule type" value="Genomic_DNA"/>
</dbReference>
<evidence type="ECO:0000313" key="14">
    <source>
        <dbReference type="Proteomes" id="UP000054600"/>
    </source>
</evidence>
<dbReference type="InterPro" id="IPR047785">
    <property type="entry name" value="tRNA_MNMC2"/>
</dbReference>
<sequence length="667" mass="74204">MSNLFEPIVTANLDWSSGLPFSLQFNDIYHASESAIEQSRYVFIDGNNLIRRWQELPQNDPGIFTIAETGFGTGLNFLLTWLLWEEYAPESACLHYFSCEKHPLKLADLIRCLNNWPELSFYAQQLIDRYPILTPGHHQISFANGRIKLTLMLGDALECFEQFLICGDSSLEDKLRAGFIDAWYLDGFAPKRNEHMWSEELISIIALLSKEQTTLATYTAAAPVKARLRARGFVLEKKKGFGPKRHMLCAHFKKSAGIHLKKRATPWHSAIPIRADRKAAIIVGAGLAGCFTANSLAKRGWTVTLIDELQQAGCSGSANQQAVLFPKLSAYKSPLTQFMLTAFLFASGYYRELLQQFDIGRLNGSLLLAHNQKEEMAQQSLVDWLSCYPELGVLVDKNEASDLSGVKLDKSGLYIPLSGWLNSPDLCRVLIDKERISLVANTPVDSIFYNGAEWEVNDKKAPVLILANGNKVHHFKETEYLPVKSIRGQMSSIPATAHSSQLKIPLCADGHVLPEKDGRHRFGATYDLGNAGADIKAEDDWANHSKLVQMTDAPLWSDRLLESWAGVRATTPDYLPLVGPVAKAGEFMMAYSGLRSNAKRWIPGIAPYYPGLYVCAGFGSRGLTTTPLCGEWLASLISGEQSCLPRNLIQALSPARFLRKKIVKGME</sequence>
<dbReference type="AlphaFoldDB" id="A0A0W0Z1W7"/>
<comment type="subcellular location">
    <subcellularLocation>
        <location evidence="10">Cytoplasm</location>
    </subcellularLocation>
</comment>
<dbReference type="GO" id="GO:0050660">
    <property type="term" value="F:flavin adenine dinucleotide binding"/>
    <property type="evidence" value="ECO:0007669"/>
    <property type="project" value="UniProtKB-UniRule"/>
</dbReference>
<keyword evidence="9 10" id="KW-0511">Multifunctional enzyme</keyword>
<dbReference type="RefSeq" id="WP_018578263.1">
    <property type="nucleotide sequence ID" value="NZ_KB892426.1"/>
</dbReference>
<keyword evidence="5 10" id="KW-0949">S-adenosyl-L-methionine</keyword>
<proteinExistence type="inferred from homology"/>
<reference evidence="13 14" key="1">
    <citation type="submission" date="2015-11" db="EMBL/GenBank/DDBJ databases">
        <title>Genomic analysis of 38 Legionella species identifies large and diverse effector repertoires.</title>
        <authorList>
            <person name="Burstein D."/>
            <person name="Amaro F."/>
            <person name="Zusman T."/>
            <person name="Lifshitz Z."/>
            <person name="Cohen O."/>
            <person name="Gilbert J.A."/>
            <person name="Pupko T."/>
            <person name="Shuman H.A."/>
            <person name="Segal G."/>
        </authorList>
    </citation>
    <scope>NUCLEOTIDE SEQUENCE [LARGE SCALE GENOMIC DNA]</scope>
    <source>
        <strain evidence="13 14">ATCC 49655</strain>
    </source>
</reference>
<keyword evidence="3 10" id="KW-0285">Flavoprotein</keyword>
<accession>A0A0W0Z1W7</accession>
<dbReference type="Gene3D" id="3.30.9.10">
    <property type="entry name" value="D-Amino Acid Oxidase, subunit A, domain 2"/>
    <property type="match status" value="1"/>
</dbReference>
<dbReference type="Gene3D" id="3.50.50.60">
    <property type="entry name" value="FAD/NAD(P)-binding domain"/>
    <property type="match status" value="1"/>
</dbReference>
<evidence type="ECO:0000256" key="4">
    <source>
        <dbReference type="ARBA" id="ARBA00022679"/>
    </source>
</evidence>
<feature type="domain" description="MnmC-like methyltransferase" evidence="12">
    <location>
        <begin position="118"/>
        <end position="251"/>
    </location>
</feature>
<evidence type="ECO:0000256" key="9">
    <source>
        <dbReference type="ARBA" id="ARBA00023268"/>
    </source>
</evidence>
<evidence type="ECO:0000256" key="10">
    <source>
        <dbReference type="HAMAP-Rule" id="MF_01102"/>
    </source>
</evidence>
<dbReference type="NCBIfam" id="TIGR03197">
    <property type="entry name" value="MnmC_Cterm"/>
    <property type="match status" value="1"/>
</dbReference>
<evidence type="ECO:0000256" key="6">
    <source>
        <dbReference type="ARBA" id="ARBA00022694"/>
    </source>
</evidence>
<dbReference type="InterPro" id="IPR029063">
    <property type="entry name" value="SAM-dependent_MTases_sf"/>
</dbReference>
<dbReference type="GO" id="GO:0005737">
    <property type="term" value="C:cytoplasm"/>
    <property type="evidence" value="ECO:0007669"/>
    <property type="project" value="UniProtKB-SubCell"/>
</dbReference>
<dbReference type="InterPro" id="IPR017610">
    <property type="entry name" value="tRNA_S-uridine_synth_MnmC_C"/>
</dbReference>
<dbReference type="Pfam" id="PF05430">
    <property type="entry name" value="Methyltransf_30"/>
    <property type="match status" value="1"/>
</dbReference>
<dbReference type="PANTHER" id="PTHR13847:SF283">
    <property type="entry name" value="TRNA 5-METHYLAMINOMETHYL-2-THIOURIDINE BIOSYNTHESIS BIFUNCTIONAL PROTEIN MNMC"/>
    <property type="match status" value="1"/>
</dbReference>
<evidence type="ECO:0000256" key="2">
    <source>
        <dbReference type="ARBA" id="ARBA00022603"/>
    </source>
</evidence>
<dbReference type="eggNOG" id="COG0665">
    <property type="taxonomic scope" value="Bacteria"/>
</dbReference>
<keyword evidence="1 10" id="KW-0963">Cytoplasm</keyword>
<evidence type="ECO:0000259" key="11">
    <source>
        <dbReference type="Pfam" id="PF01266"/>
    </source>
</evidence>
<dbReference type="Gene3D" id="3.40.50.150">
    <property type="entry name" value="Vaccinia Virus protein VP39"/>
    <property type="match status" value="1"/>
</dbReference>
<comment type="cofactor">
    <cofactor evidence="10">
        <name>FAD</name>
        <dbReference type="ChEBI" id="CHEBI:57692"/>
    </cofactor>
</comment>
<dbReference type="eggNOG" id="COG4121">
    <property type="taxonomic scope" value="Bacteria"/>
</dbReference>
<evidence type="ECO:0000259" key="12">
    <source>
        <dbReference type="Pfam" id="PF05430"/>
    </source>
</evidence>
<evidence type="ECO:0000313" key="13">
    <source>
        <dbReference type="EMBL" id="KTD62726.1"/>
    </source>
</evidence>
<comment type="similarity">
    <text evidence="10">In the N-terminal section; belongs to the methyltransferase superfamily. tRNA (mnm(5)s(2)U34)-methyltransferase family.</text>
</comment>
<dbReference type="EC" id="1.5.-.-" evidence="10"/>
<comment type="similarity">
    <text evidence="10">In the C-terminal section; belongs to the DAO family.</text>
</comment>
<keyword evidence="7 10" id="KW-0274">FAD</keyword>
<gene>
    <name evidence="10" type="primary">mnmC</name>
    <name evidence="13" type="ORF">Lsha_0900</name>
</gene>
<comment type="function">
    <text evidence="10">Catalyzes the last two steps in the biosynthesis of 5-methylaminomethyl-2-thiouridine (mnm(5)s(2)U) at the wobble position (U34) in tRNA. Catalyzes the FAD-dependent demodification of cmnm(5)s(2)U34 to nm(5)s(2)U34, followed by the transfer of a methyl group from S-adenosyl-L-methionine to nm(5)s(2)U34, to form mnm(5)s(2)U34.</text>
</comment>
<evidence type="ECO:0000256" key="5">
    <source>
        <dbReference type="ARBA" id="ARBA00022691"/>
    </source>
</evidence>
<protein>
    <recommendedName>
        <fullName evidence="10">tRNA 5-methylaminomethyl-2-thiouridine biosynthesis bifunctional protein MnmC</fullName>
        <shortName evidence="10">tRNA mnm(5)s(2)U biosynthesis bifunctional protein</shortName>
    </recommendedName>
    <domain>
        <recommendedName>
            <fullName evidence="10">tRNA (mnm(5)s(2)U34)-methyltransferase</fullName>
            <ecNumber evidence="10">2.1.1.61</ecNumber>
        </recommendedName>
    </domain>
    <domain>
        <recommendedName>
            <fullName evidence="10">FAD-dependent cmnm(5)s(2)U34 oxidoreductase</fullName>
            <ecNumber evidence="10">1.5.-.-</ecNumber>
        </recommendedName>
    </domain>
</protein>
<keyword evidence="8 10" id="KW-0560">Oxidoreductase</keyword>
<dbReference type="HAMAP" id="MF_01102">
    <property type="entry name" value="MnmC"/>
    <property type="match status" value="1"/>
</dbReference>
<evidence type="ECO:0000256" key="1">
    <source>
        <dbReference type="ARBA" id="ARBA00022490"/>
    </source>
</evidence>
<dbReference type="NCBIfam" id="NF002481">
    <property type="entry name" value="PRK01747.1-2"/>
    <property type="match status" value="1"/>
</dbReference>
<organism evidence="13 14">
    <name type="scientific">Legionella shakespearei DSM 23087</name>
    <dbReference type="NCBI Taxonomy" id="1122169"/>
    <lineage>
        <taxon>Bacteria</taxon>
        <taxon>Pseudomonadati</taxon>
        <taxon>Pseudomonadota</taxon>
        <taxon>Gammaproteobacteria</taxon>
        <taxon>Legionellales</taxon>
        <taxon>Legionellaceae</taxon>
        <taxon>Legionella</taxon>
    </lineage>
</organism>
<dbReference type="GO" id="GO:0032259">
    <property type="term" value="P:methylation"/>
    <property type="evidence" value="ECO:0007669"/>
    <property type="project" value="UniProtKB-KW"/>
</dbReference>
<dbReference type="PATRIC" id="fig|1122169.6.peg.1044"/>
<keyword evidence="2 10" id="KW-0489">Methyltransferase</keyword>
<feature type="region of interest" description="tRNA (mnm(5)s(2)U34)-methyltransferase" evidence="10">
    <location>
        <begin position="1"/>
        <end position="253"/>
    </location>
</feature>
<dbReference type="InterPro" id="IPR008471">
    <property type="entry name" value="MnmC-like_methylTransf"/>
</dbReference>
<dbReference type="OrthoDB" id="9786494at2"/>
<comment type="caution">
    <text evidence="13">The sequence shown here is derived from an EMBL/GenBank/DDBJ whole genome shotgun (WGS) entry which is preliminary data.</text>
</comment>
<dbReference type="InterPro" id="IPR006076">
    <property type="entry name" value="FAD-dep_OxRdtase"/>
</dbReference>
<dbReference type="InterPro" id="IPR023032">
    <property type="entry name" value="tRNA_MAMT_biosynth_bifunc_MnmC"/>
</dbReference>
<keyword evidence="4 10" id="KW-0808">Transferase</keyword>
<dbReference type="Pfam" id="PF01266">
    <property type="entry name" value="DAO"/>
    <property type="match status" value="1"/>
</dbReference>
<dbReference type="PANTHER" id="PTHR13847">
    <property type="entry name" value="SARCOSINE DEHYDROGENASE-RELATED"/>
    <property type="match status" value="1"/>
</dbReference>
<dbReference type="SUPFAM" id="SSF51905">
    <property type="entry name" value="FAD/NAD(P)-binding domain"/>
    <property type="match status" value="1"/>
</dbReference>
<evidence type="ECO:0000256" key="3">
    <source>
        <dbReference type="ARBA" id="ARBA00022630"/>
    </source>
</evidence>
<dbReference type="EC" id="2.1.1.61" evidence="10"/>
<feature type="domain" description="FAD dependent oxidoreductase" evidence="11">
    <location>
        <begin position="281"/>
        <end position="636"/>
    </location>
</feature>
<feature type="region of interest" description="FAD-dependent cmnm(5)s(2)U34 oxidoreductase" evidence="10">
    <location>
        <begin position="283"/>
        <end position="667"/>
    </location>
</feature>
<keyword evidence="14" id="KW-1185">Reference proteome</keyword>
<dbReference type="GO" id="GO:0016645">
    <property type="term" value="F:oxidoreductase activity, acting on the CH-NH group of donors"/>
    <property type="evidence" value="ECO:0007669"/>
    <property type="project" value="InterPro"/>
</dbReference>
<dbReference type="InterPro" id="IPR036188">
    <property type="entry name" value="FAD/NAD-bd_sf"/>
</dbReference>
<dbReference type="NCBIfam" id="NF033855">
    <property type="entry name" value="tRNA_MNMC2"/>
    <property type="match status" value="1"/>
</dbReference>
<comment type="catalytic activity">
    <reaction evidence="10">
        <text>5-aminomethyl-2-thiouridine(34) in tRNA + S-adenosyl-L-methionine = 5-methylaminomethyl-2-thiouridine(34) in tRNA + S-adenosyl-L-homocysteine + H(+)</text>
        <dbReference type="Rhea" id="RHEA:19569"/>
        <dbReference type="Rhea" id="RHEA-COMP:10195"/>
        <dbReference type="Rhea" id="RHEA-COMP:10197"/>
        <dbReference type="ChEBI" id="CHEBI:15378"/>
        <dbReference type="ChEBI" id="CHEBI:57856"/>
        <dbReference type="ChEBI" id="CHEBI:59789"/>
        <dbReference type="ChEBI" id="CHEBI:74454"/>
        <dbReference type="ChEBI" id="CHEBI:74455"/>
        <dbReference type="EC" id="2.1.1.61"/>
    </reaction>
</comment>
<dbReference type="Proteomes" id="UP000054600">
    <property type="component" value="Unassembled WGS sequence"/>
</dbReference>
<name>A0A0W0Z1W7_9GAMM</name>
<dbReference type="STRING" id="1122169.Lsha_0900"/>
<evidence type="ECO:0000256" key="7">
    <source>
        <dbReference type="ARBA" id="ARBA00022827"/>
    </source>
</evidence>
<keyword evidence="6 10" id="KW-0819">tRNA processing</keyword>
<evidence type="ECO:0000256" key="8">
    <source>
        <dbReference type="ARBA" id="ARBA00023002"/>
    </source>
</evidence>